<feature type="compositionally biased region" description="Low complexity" evidence="1">
    <location>
        <begin position="501"/>
        <end position="513"/>
    </location>
</feature>
<sequence>MRQEEALTLPWKRKGRFFLVQTTSQVVVLRMSLLYHCKGCGGKVKKHLSRMQGHFDIDYEKKAKLSNLMDVQRIEYSLFYLDYNNDLKRYPRMSAMWCKEFLKKEEIEDSKKEGLMLNSVANKNMNRRGQWKKSAESEWEFVTHPEDICYRVVINETVSYETVDMILRQRYGLGHQTPLVISYRLPSWRLEPHANKIPPTTIFVHGCAGVAEYEFLSRTNFSIGGTSYLFDYTANENSRAAYESLVFGDRAAQTERVMNAIFIEDGIRLFHRVLLEMDFADKFLASQNRTSQPVREIIELDDDDEVMGEVNQATVNHGTSGGANLLVGPESQGAAPPILWDVGIDVGTFPVQPTGQTPNAEGGDDGMAFWAGIANDCVGVGDVTANVTNNESVGMVARQPNEAPENDNPNTLGPCPVGLQGSERSSTGSSNEDIGPLTQPTRNEMTAAEGLVLATTKPLVADNPLGTAANADASIPPMIKLAMFCATKGEGPSNARVRPMETSSEGSSTAGGC</sequence>
<dbReference type="EMBL" id="JAAMPC010000001">
    <property type="protein sequence ID" value="KAG2330168.1"/>
    <property type="molecule type" value="Genomic_DNA"/>
</dbReference>
<feature type="region of interest" description="Disordered" evidence="1">
    <location>
        <begin position="490"/>
        <end position="513"/>
    </location>
</feature>
<evidence type="ECO:0000313" key="2">
    <source>
        <dbReference type="EMBL" id="KAG2330168.1"/>
    </source>
</evidence>
<feature type="compositionally biased region" description="Polar residues" evidence="1">
    <location>
        <begin position="422"/>
        <end position="439"/>
    </location>
</feature>
<dbReference type="Proteomes" id="UP000886595">
    <property type="component" value="Unassembled WGS sequence"/>
</dbReference>
<evidence type="ECO:0000313" key="3">
    <source>
        <dbReference type="Proteomes" id="UP000886595"/>
    </source>
</evidence>
<dbReference type="PANTHER" id="PTHR46119:SF15">
    <property type="entry name" value="PROTEIN SODIUM POTASSIUM ROOT DEFECTIVE 2"/>
    <property type="match status" value="1"/>
</dbReference>
<organism evidence="2 3">
    <name type="scientific">Brassica carinata</name>
    <name type="common">Ethiopian mustard</name>
    <name type="synonym">Abyssinian cabbage</name>
    <dbReference type="NCBI Taxonomy" id="52824"/>
    <lineage>
        <taxon>Eukaryota</taxon>
        <taxon>Viridiplantae</taxon>
        <taxon>Streptophyta</taxon>
        <taxon>Embryophyta</taxon>
        <taxon>Tracheophyta</taxon>
        <taxon>Spermatophyta</taxon>
        <taxon>Magnoliopsida</taxon>
        <taxon>eudicotyledons</taxon>
        <taxon>Gunneridae</taxon>
        <taxon>Pentapetalae</taxon>
        <taxon>rosids</taxon>
        <taxon>malvids</taxon>
        <taxon>Brassicales</taxon>
        <taxon>Brassicaceae</taxon>
        <taxon>Brassiceae</taxon>
        <taxon>Brassica</taxon>
    </lineage>
</organism>
<dbReference type="AlphaFoldDB" id="A0A8X7WFW4"/>
<protein>
    <submittedName>
        <fullName evidence="2">Uncharacterized protein</fullName>
    </submittedName>
</protein>
<gene>
    <name evidence="2" type="ORF">Bca52824_001348</name>
</gene>
<dbReference type="InterPro" id="IPR044526">
    <property type="entry name" value="NAKR1-3"/>
</dbReference>
<reference evidence="2 3" key="1">
    <citation type="submission" date="2020-02" db="EMBL/GenBank/DDBJ databases">
        <authorList>
            <person name="Ma Q."/>
            <person name="Huang Y."/>
            <person name="Song X."/>
            <person name="Pei D."/>
        </authorList>
    </citation>
    <scope>NUCLEOTIDE SEQUENCE [LARGE SCALE GENOMIC DNA]</scope>
    <source>
        <strain evidence="2">Sxm20200214</strain>
        <tissue evidence="2">Leaf</tissue>
    </source>
</reference>
<proteinExistence type="predicted"/>
<accession>A0A8X7WFW4</accession>
<comment type="caution">
    <text evidence="2">The sequence shown here is derived from an EMBL/GenBank/DDBJ whole genome shotgun (WGS) entry which is preliminary data.</text>
</comment>
<name>A0A8X7WFW4_BRACI</name>
<evidence type="ECO:0000256" key="1">
    <source>
        <dbReference type="SAM" id="MobiDB-lite"/>
    </source>
</evidence>
<dbReference type="PANTHER" id="PTHR46119">
    <property type="entry name" value="OS08G0405700 PROTEIN"/>
    <property type="match status" value="1"/>
</dbReference>
<keyword evidence="3" id="KW-1185">Reference proteome</keyword>
<feature type="region of interest" description="Disordered" evidence="1">
    <location>
        <begin position="400"/>
        <end position="439"/>
    </location>
</feature>